<feature type="compositionally biased region" description="Low complexity" evidence="1">
    <location>
        <begin position="11"/>
        <end position="31"/>
    </location>
</feature>
<name>A0A0E3WR94_9EURY</name>
<accession>A0A0E3WR94</accession>
<dbReference type="AlphaFoldDB" id="A0A0E3WR94"/>
<gene>
    <name evidence="2" type="ORF">MSLAZ_1374</name>
</gene>
<evidence type="ECO:0000313" key="3">
    <source>
        <dbReference type="Proteomes" id="UP000033072"/>
    </source>
</evidence>
<protein>
    <submittedName>
        <fullName evidence="2">Uncharacterized protein</fullName>
    </submittedName>
</protein>
<dbReference type="Proteomes" id="UP000033072">
    <property type="component" value="Chromosome"/>
</dbReference>
<dbReference type="PATRIC" id="fig|1434111.4.peg.1806"/>
<evidence type="ECO:0000313" key="2">
    <source>
        <dbReference type="EMBL" id="AKB74635.1"/>
    </source>
</evidence>
<dbReference type="KEGG" id="mls:MSLAZ_1374"/>
<keyword evidence="3" id="KW-1185">Reference proteome</keyword>
<evidence type="ECO:0000256" key="1">
    <source>
        <dbReference type="SAM" id="MobiDB-lite"/>
    </source>
</evidence>
<dbReference type="EMBL" id="CP009515">
    <property type="protein sequence ID" value="AKB74635.1"/>
    <property type="molecule type" value="Genomic_DNA"/>
</dbReference>
<sequence>MIKESEENPEDMNNNPEDMNNNSEDMNNNPEDMNIITVKRFQKPLKGLKNPELIKGDRNPPIPPNHSTSIFQLFI</sequence>
<organism evidence="2 3">
    <name type="scientific">Methanosarcina lacustris Z-7289</name>
    <dbReference type="NCBI Taxonomy" id="1434111"/>
    <lineage>
        <taxon>Archaea</taxon>
        <taxon>Methanobacteriati</taxon>
        <taxon>Methanobacteriota</taxon>
        <taxon>Stenosarchaea group</taxon>
        <taxon>Methanomicrobia</taxon>
        <taxon>Methanosarcinales</taxon>
        <taxon>Methanosarcinaceae</taxon>
        <taxon>Methanosarcina</taxon>
    </lineage>
</organism>
<dbReference type="HOGENOM" id="CLU_2662352_0_0_2"/>
<feature type="region of interest" description="Disordered" evidence="1">
    <location>
        <begin position="50"/>
        <end position="69"/>
    </location>
</feature>
<proteinExistence type="predicted"/>
<reference evidence="2 3" key="1">
    <citation type="submission" date="2014-07" db="EMBL/GenBank/DDBJ databases">
        <title>Methanogenic archaea and the global carbon cycle.</title>
        <authorList>
            <person name="Henriksen J.R."/>
            <person name="Luke J."/>
            <person name="Reinhart S."/>
            <person name="Benedict M.N."/>
            <person name="Youngblut N.D."/>
            <person name="Metcalf M.E."/>
            <person name="Whitaker R.J."/>
            <person name="Metcalf W.W."/>
        </authorList>
    </citation>
    <scope>NUCLEOTIDE SEQUENCE [LARGE SCALE GENOMIC DNA]</scope>
    <source>
        <strain evidence="2 3">Z-7289</strain>
    </source>
</reference>
<feature type="region of interest" description="Disordered" evidence="1">
    <location>
        <begin position="1"/>
        <end position="31"/>
    </location>
</feature>